<dbReference type="OrthoDB" id="3796963at2759"/>
<sequence length="84" mass="9343">MAEETSFERYTSYGRGGAGNLRRPSAVEEATKKLASMAEEVATKPRRSSTWSMNSNGERRGSIASLKNLFRRGSNAEEVEKIEE</sequence>
<accession>A0A6A6ICV1</accession>
<evidence type="ECO:0000256" key="1">
    <source>
        <dbReference type="SAM" id="MobiDB-lite"/>
    </source>
</evidence>
<feature type="region of interest" description="Disordered" evidence="1">
    <location>
        <begin position="1"/>
        <end position="62"/>
    </location>
</feature>
<organism evidence="2 3">
    <name type="scientific">Trematosphaeria pertusa</name>
    <dbReference type="NCBI Taxonomy" id="390896"/>
    <lineage>
        <taxon>Eukaryota</taxon>
        <taxon>Fungi</taxon>
        <taxon>Dikarya</taxon>
        <taxon>Ascomycota</taxon>
        <taxon>Pezizomycotina</taxon>
        <taxon>Dothideomycetes</taxon>
        <taxon>Pleosporomycetidae</taxon>
        <taxon>Pleosporales</taxon>
        <taxon>Massarineae</taxon>
        <taxon>Trematosphaeriaceae</taxon>
        <taxon>Trematosphaeria</taxon>
    </lineage>
</organism>
<evidence type="ECO:0000313" key="2">
    <source>
        <dbReference type="EMBL" id="KAF2247888.1"/>
    </source>
</evidence>
<gene>
    <name evidence="2" type="ORF">BU26DRAFT_565314</name>
</gene>
<dbReference type="Proteomes" id="UP000800094">
    <property type="component" value="Unassembled WGS sequence"/>
</dbReference>
<evidence type="ECO:0000313" key="3">
    <source>
        <dbReference type="Proteomes" id="UP000800094"/>
    </source>
</evidence>
<protein>
    <submittedName>
        <fullName evidence="2">Uncharacterized protein</fullName>
    </submittedName>
</protein>
<keyword evidence="3" id="KW-1185">Reference proteome</keyword>
<dbReference type="GeneID" id="54586718"/>
<dbReference type="AlphaFoldDB" id="A0A6A6ICV1"/>
<dbReference type="EMBL" id="ML987196">
    <property type="protein sequence ID" value="KAF2247888.1"/>
    <property type="molecule type" value="Genomic_DNA"/>
</dbReference>
<name>A0A6A6ICV1_9PLEO</name>
<dbReference type="RefSeq" id="XP_033682892.1">
    <property type="nucleotide sequence ID" value="XM_033833388.1"/>
</dbReference>
<reference evidence="2" key="1">
    <citation type="journal article" date="2020" name="Stud. Mycol.">
        <title>101 Dothideomycetes genomes: a test case for predicting lifestyles and emergence of pathogens.</title>
        <authorList>
            <person name="Haridas S."/>
            <person name="Albert R."/>
            <person name="Binder M."/>
            <person name="Bloem J."/>
            <person name="Labutti K."/>
            <person name="Salamov A."/>
            <person name="Andreopoulos B."/>
            <person name="Baker S."/>
            <person name="Barry K."/>
            <person name="Bills G."/>
            <person name="Bluhm B."/>
            <person name="Cannon C."/>
            <person name="Castanera R."/>
            <person name="Culley D."/>
            <person name="Daum C."/>
            <person name="Ezra D."/>
            <person name="Gonzalez J."/>
            <person name="Henrissat B."/>
            <person name="Kuo A."/>
            <person name="Liang C."/>
            <person name="Lipzen A."/>
            <person name="Lutzoni F."/>
            <person name="Magnuson J."/>
            <person name="Mondo S."/>
            <person name="Nolan M."/>
            <person name="Ohm R."/>
            <person name="Pangilinan J."/>
            <person name="Park H.-J."/>
            <person name="Ramirez L."/>
            <person name="Alfaro M."/>
            <person name="Sun H."/>
            <person name="Tritt A."/>
            <person name="Yoshinaga Y."/>
            <person name="Zwiers L.-H."/>
            <person name="Turgeon B."/>
            <person name="Goodwin S."/>
            <person name="Spatafora J."/>
            <person name="Crous P."/>
            <person name="Grigoriev I."/>
        </authorList>
    </citation>
    <scope>NUCLEOTIDE SEQUENCE</scope>
    <source>
        <strain evidence="2">CBS 122368</strain>
    </source>
</reference>
<proteinExistence type="predicted"/>